<organism evidence="1 2">
    <name type="scientific">Aspergillus aculeatinus CBS 121060</name>
    <dbReference type="NCBI Taxonomy" id="1448322"/>
    <lineage>
        <taxon>Eukaryota</taxon>
        <taxon>Fungi</taxon>
        <taxon>Dikarya</taxon>
        <taxon>Ascomycota</taxon>
        <taxon>Pezizomycotina</taxon>
        <taxon>Eurotiomycetes</taxon>
        <taxon>Eurotiomycetidae</taxon>
        <taxon>Eurotiales</taxon>
        <taxon>Aspergillaceae</taxon>
        <taxon>Aspergillus</taxon>
        <taxon>Aspergillus subgen. Circumdati</taxon>
    </lineage>
</organism>
<accession>A0ACD1H7N4</accession>
<dbReference type="Proteomes" id="UP000249661">
    <property type="component" value="Unassembled WGS sequence"/>
</dbReference>
<proteinExistence type="predicted"/>
<gene>
    <name evidence="1" type="ORF">BO66DRAFT_420936</name>
</gene>
<protein>
    <submittedName>
        <fullName evidence="1">Uncharacterized protein</fullName>
    </submittedName>
</protein>
<dbReference type="EMBL" id="KZ824960">
    <property type="protein sequence ID" value="RAH69493.1"/>
    <property type="molecule type" value="Genomic_DNA"/>
</dbReference>
<name>A0ACD1H7N4_9EURO</name>
<sequence length="360" mass="39945">MASPYDQHPACGTCRKKCRKCDRARPSCRRCQVKGLPCEGYPPKYIILEEPSLQRHQRAENPGPGQHTSSDTSTAVETRVCSALAIEAGQTTNPYRAYILPLAHRDLGTLHAVLALASCHQHSLETQRSANKRNSAAMIEHQLAGMQSLGSLLIREELYGLNTEEVDILLVTVLLLVLYDISESGISSHGVHLTGTAYICRKICQQPTATVSPPTAFLITTLAWLDLLRGFSGAEKLAYDDGTHQHIRDTSWEAAERFFRTWDADDEKRAALGSEQKALAEAYRHTCIIRVLRFPDTWRIPCEGPMIAASVVGILDAAASIPTASPWFKRLLFPLFIAGAETSVPRQQRLQSGYRRARRI</sequence>
<evidence type="ECO:0000313" key="2">
    <source>
        <dbReference type="Proteomes" id="UP000249661"/>
    </source>
</evidence>
<keyword evidence="2" id="KW-1185">Reference proteome</keyword>
<reference evidence="1" key="1">
    <citation type="submission" date="2018-02" db="EMBL/GenBank/DDBJ databases">
        <title>The genomes of Aspergillus section Nigri reveals drivers in fungal speciation.</title>
        <authorList>
            <consortium name="DOE Joint Genome Institute"/>
            <person name="Vesth T.C."/>
            <person name="Nybo J."/>
            <person name="Theobald S."/>
            <person name="Brandl J."/>
            <person name="Frisvad J.C."/>
            <person name="Nielsen K.F."/>
            <person name="Lyhne E.K."/>
            <person name="Kogle M.E."/>
            <person name="Kuo A."/>
            <person name="Riley R."/>
            <person name="Clum A."/>
            <person name="Nolan M."/>
            <person name="Lipzen A."/>
            <person name="Salamov A."/>
            <person name="Henrissat B."/>
            <person name="Wiebenga A."/>
            <person name="De vries R.P."/>
            <person name="Grigoriev I.V."/>
            <person name="Mortensen U.H."/>
            <person name="Andersen M.R."/>
            <person name="Baker S.E."/>
        </authorList>
    </citation>
    <scope>NUCLEOTIDE SEQUENCE</scope>
    <source>
        <strain evidence="1">CBS 121060</strain>
    </source>
</reference>
<evidence type="ECO:0000313" key="1">
    <source>
        <dbReference type="EMBL" id="RAH69493.1"/>
    </source>
</evidence>